<dbReference type="Gene3D" id="3.40.50.300">
    <property type="entry name" value="P-loop containing nucleotide triphosphate hydrolases"/>
    <property type="match status" value="1"/>
</dbReference>
<feature type="binding site" evidence="7">
    <location>
        <begin position="2"/>
        <end position="7"/>
    </location>
    <ligand>
        <name>ATP</name>
        <dbReference type="ChEBI" id="CHEBI:30616"/>
    </ligand>
</feature>
<dbReference type="AlphaFoldDB" id="A0A402CYP8"/>
<dbReference type="PRINTS" id="PR01100">
    <property type="entry name" value="SHIKIMTKNASE"/>
</dbReference>
<dbReference type="CDD" id="cd00464">
    <property type="entry name" value="SK"/>
    <property type="match status" value="1"/>
</dbReference>
<keyword evidence="1 7" id="KW-0028">Amino-acid biosynthesis</keyword>
<feature type="binding site" evidence="7">
    <location>
        <position position="6"/>
    </location>
    <ligand>
        <name>Mg(2+)</name>
        <dbReference type="ChEBI" id="CHEBI:18420"/>
    </ligand>
</feature>
<evidence type="ECO:0000256" key="2">
    <source>
        <dbReference type="ARBA" id="ARBA00022679"/>
    </source>
</evidence>
<dbReference type="PANTHER" id="PTHR21087">
    <property type="entry name" value="SHIKIMATE KINASE"/>
    <property type="match status" value="1"/>
</dbReference>
<feature type="binding site" evidence="7">
    <location>
        <position position="77"/>
    </location>
    <ligand>
        <name>substrate</name>
    </ligand>
</feature>
<feature type="binding site" evidence="7">
    <location>
        <position position="116"/>
    </location>
    <ligand>
        <name>ATP</name>
        <dbReference type="ChEBI" id="CHEBI:30616"/>
    </ligand>
</feature>
<evidence type="ECO:0000313" key="9">
    <source>
        <dbReference type="Proteomes" id="UP000287394"/>
    </source>
</evidence>
<evidence type="ECO:0000256" key="3">
    <source>
        <dbReference type="ARBA" id="ARBA00022741"/>
    </source>
</evidence>
<dbReference type="Proteomes" id="UP000287394">
    <property type="component" value="Chromosome"/>
</dbReference>
<organism evidence="8 9">
    <name type="scientific">Capsulimonas corticalis</name>
    <dbReference type="NCBI Taxonomy" id="2219043"/>
    <lineage>
        <taxon>Bacteria</taxon>
        <taxon>Bacillati</taxon>
        <taxon>Armatimonadota</taxon>
        <taxon>Armatimonadia</taxon>
        <taxon>Capsulimonadales</taxon>
        <taxon>Capsulimonadaceae</taxon>
        <taxon>Capsulimonas</taxon>
    </lineage>
</organism>
<dbReference type="InterPro" id="IPR031322">
    <property type="entry name" value="Shikimate/glucono_kinase"/>
</dbReference>
<dbReference type="GO" id="GO:0008652">
    <property type="term" value="P:amino acid biosynthetic process"/>
    <property type="evidence" value="ECO:0007669"/>
    <property type="project" value="UniProtKB-KW"/>
</dbReference>
<comment type="pathway">
    <text evidence="7">Metabolic intermediate biosynthesis; chorismate biosynthesis; chorismate from D-erythrose 4-phosphate and phosphoenolpyruvate: step 5/7.</text>
</comment>
<dbReference type="GO" id="GO:0009073">
    <property type="term" value="P:aromatic amino acid family biosynthetic process"/>
    <property type="evidence" value="ECO:0007669"/>
    <property type="project" value="UniProtKB-KW"/>
</dbReference>
<dbReference type="HAMAP" id="MF_00109">
    <property type="entry name" value="Shikimate_kinase"/>
    <property type="match status" value="1"/>
</dbReference>
<sequence>MGTGKSAIGRAIARGLSVRHLDTDCEIERRFQMDIPRIFAEHGEAAFRSAEQDVLRRLTQRGSPAAAPPRLVISTGGGTPMREENVELLREIGQIVWLSAPIATVLQRVGRNLKQRPLLAGHQDNPQQRIRQLMAEREPRYASLAELRVDTSPFASPKDAAAHIISLLQQNEDI</sequence>
<keyword evidence="7" id="KW-0460">Magnesium</keyword>
<comment type="catalytic activity">
    <reaction evidence="7">
        <text>shikimate + ATP = 3-phosphoshikimate + ADP + H(+)</text>
        <dbReference type="Rhea" id="RHEA:13121"/>
        <dbReference type="ChEBI" id="CHEBI:15378"/>
        <dbReference type="ChEBI" id="CHEBI:30616"/>
        <dbReference type="ChEBI" id="CHEBI:36208"/>
        <dbReference type="ChEBI" id="CHEBI:145989"/>
        <dbReference type="ChEBI" id="CHEBI:456216"/>
        <dbReference type="EC" id="2.7.1.71"/>
    </reaction>
</comment>
<keyword evidence="9" id="KW-1185">Reference proteome</keyword>
<proteinExistence type="inferred from homology"/>
<evidence type="ECO:0000313" key="8">
    <source>
        <dbReference type="EMBL" id="BDI31256.1"/>
    </source>
</evidence>
<keyword evidence="6 7" id="KW-0057">Aromatic amino acid biosynthesis</keyword>
<dbReference type="InterPro" id="IPR000623">
    <property type="entry name" value="Shikimate_kinase/TSH1"/>
</dbReference>
<accession>A0A402CYP8</accession>
<dbReference type="PANTHER" id="PTHR21087:SF16">
    <property type="entry name" value="SHIKIMATE KINASE 1, CHLOROPLASTIC"/>
    <property type="match status" value="1"/>
</dbReference>
<dbReference type="KEGG" id="ccot:CCAX7_33070"/>
<evidence type="ECO:0000256" key="1">
    <source>
        <dbReference type="ARBA" id="ARBA00022605"/>
    </source>
</evidence>
<feature type="binding site" evidence="7">
    <location>
        <position position="24"/>
    </location>
    <ligand>
        <name>substrate</name>
    </ligand>
</feature>
<comment type="caution">
    <text evidence="7">Lacks conserved residue(s) required for the propagation of feature annotation.</text>
</comment>
<dbReference type="GO" id="GO:0005829">
    <property type="term" value="C:cytosol"/>
    <property type="evidence" value="ECO:0007669"/>
    <property type="project" value="TreeGrafter"/>
</dbReference>
<comment type="function">
    <text evidence="7">Catalyzes the specific phosphorylation of the 3-hydroxyl group of shikimic acid using ATP as a cosubstrate.</text>
</comment>
<dbReference type="FunCoup" id="A0A402CYP8">
    <property type="interactions" value="432"/>
</dbReference>
<dbReference type="InterPro" id="IPR027417">
    <property type="entry name" value="P-loop_NTPase"/>
</dbReference>
<dbReference type="EC" id="2.7.1.71" evidence="7"/>
<comment type="similarity">
    <text evidence="7">Belongs to the shikimate kinase family.</text>
</comment>
<evidence type="ECO:0000256" key="6">
    <source>
        <dbReference type="ARBA" id="ARBA00023141"/>
    </source>
</evidence>
<dbReference type="Pfam" id="PF01202">
    <property type="entry name" value="SKI"/>
    <property type="match status" value="1"/>
</dbReference>
<name>A0A402CYP8_9BACT</name>
<feature type="binding site" evidence="7">
    <location>
        <position position="137"/>
    </location>
    <ligand>
        <name>substrate</name>
    </ligand>
</feature>
<comment type="subunit">
    <text evidence="7">Monomer.</text>
</comment>
<feature type="binding site" evidence="7">
    <location>
        <position position="48"/>
    </location>
    <ligand>
        <name>substrate</name>
    </ligand>
</feature>
<keyword evidence="7" id="KW-0963">Cytoplasm</keyword>
<evidence type="ECO:0000256" key="7">
    <source>
        <dbReference type="HAMAP-Rule" id="MF_00109"/>
    </source>
</evidence>
<dbReference type="SUPFAM" id="SSF52540">
    <property type="entry name" value="P-loop containing nucleoside triphosphate hydrolases"/>
    <property type="match status" value="1"/>
</dbReference>
<evidence type="ECO:0000256" key="5">
    <source>
        <dbReference type="ARBA" id="ARBA00022840"/>
    </source>
</evidence>
<keyword evidence="3 7" id="KW-0547">Nucleotide-binding</keyword>
<protein>
    <recommendedName>
        <fullName evidence="7">Shikimate kinase</fullName>
        <shortName evidence="7">SK</shortName>
        <ecNumber evidence="7">2.7.1.71</ecNumber>
    </recommendedName>
</protein>
<dbReference type="GO" id="GO:0000287">
    <property type="term" value="F:magnesium ion binding"/>
    <property type="evidence" value="ECO:0007669"/>
    <property type="project" value="UniProtKB-UniRule"/>
</dbReference>
<dbReference type="EMBL" id="AP025739">
    <property type="protein sequence ID" value="BDI31256.1"/>
    <property type="molecule type" value="Genomic_DNA"/>
</dbReference>
<keyword evidence="4 7" id="KW-0418">Kinase</keyword>
<dbReference type="GO" id="GO:0005524">
    <property type="term" value="F:ATP binding"/>
    <property type="evidence" value="ECO:0007669"/>
    <property type="project" value="UniProtKB-UniRule"/>
</dbReference>
<evidence type="ECO:0000256" key="4">
    <source>
        <dbReference type="ARBA" id="ARBA00022777"/>
    </source>
</evidence>
<keyword evidence="5 7" id="KW-0067">ATP-binding</keyword>
<dbReference type="GO" id="GO:0009423">
    <property type="term" value="P:chorismate biosynthetic process"/>
    <property type="evidence" value="ECO:0007669"/>
    <property type="project" value="UniProtKB-UniRule"/>
</dbReference>
<reference evidence="8 9" key="1">
    <citation type="journal article" date="2019" name="Int. J. Syst. Evol. Microbiol.">
        <title>Capsulimonas corticalis gen. nov., sp. nov., an aerobic capsulated bacterium, of a novel bacterial order, Capsulimonadales ord. nov., of the class Armatimonadia of the phylum Armatimonadetes.</title>
        <authorList>
            <person name="Li J."/>
            <person name="Kudo C."/>
            <person name="Tonouchi A."/>
        </authorList>
    </citation>
    <scope>NUCLEOTIDE SEQUENCE [LARGE SCALE GENOMIC DNA]</scope>
    <source>
        <strain evidence="8 9">AX-7</strain>
    </source>
</reference>
<keyword evidence="2 7" id="KW-0808">Transferase</keyword>
<comment type="subcellular location">
    <subcellularLocation>
        <location evidence="7">Cytoplasm</location>
    </subcellularLocation>
</comment>
<gene>
    <name evidence="7" type="primary">aroK</name>
    <name evidence="8" type="ORF">CCAX7_33070</name>
</gene>
<dbReference type="GO" id="GO:0004765">
    <property type="term" value="F:shikimate kinase activity"/>
    <property type="evidence" value="ECO:0007669"/>
    <property type="project" value="UniProtKB-UniRule"/>
</dbReference>
<comment type="cofactor">
    <cofactor evidence="7">
        <name>Mg(2+)</name>
        <dbReference type="ChEBI" id="CHEBI:18420"/>
    </cofactor>
    <text evidence="7">Binds 1 Mg(2+) ion per subunit.</text>
</comment>
<keyword evidence="7" id="KW-0479">Metal-binding</keyword>